<evidence type="ECO:0000313" key="1">
    <source>
        <dbReference type="EMBL" id="MCC8362223.1"/>
    </source>
</evidence>
<comment type="caution">
    <text evidence="1">The sequence shown here is derived from an EMBL/GenBank/DDBJ whole genome shotgun (WGS) entry which is preliminary data.</text>
</comment>
<dbReference type="InterPro" id="IPR003898">
    <property type="entry name" value="Borpert_toxA"/>
</dbReference>
<dbReference type="SUPFAM" id="SSF56399">
    <property type="entry name" value="ADP-ribosylation"/>
    <property type="match status" value="1"/>
</dbReference>
<keyword evidence="2" id="KW-1185">Reference proteome</keyword>
<name>A0ABS8JF36_9GAMM</name>
<dbReference type="Proteomes" id="UP001165293">
    <property type="component" value="Unassembled WGS sequence"/>
</dbReference>
<reference evidence="1" key="1">
    <citation type="submission" date="2021-10" db="EMBL/GenBank/DDBJ databases">
        <authorList>
            <person name="Lyu M."/>
            <person name="Wang X."/>
            <person name="Meng X."/>
            <person name="Xu K."/>
        </authorList>
    </citation>
    <scope>NUCLEOTIDE SEQUENCE</scope>
    <source>
        <strain evidence="1">A6</strain>
    </source>
</reference>
<dbReference type="Gene3D" id="3.90.210.10">
    <property type="entry name" value="Heat-Labile Enterotoxin, subunit A"/>
    <property type="match status" value="1"/>
</dbReference>
<dbReference type="EMBL" id="JAJGAK010000001">
    <property type="protein sequence ID" value="MCC8362223.1"/>
    <property type="molecule type" value="Genomic_DNA"/>
</dbReference>
<accession>A0ABS8JF36</accession>
<proteinExistence type="predicted"/>
<organism evidence="1 2">
    <name type="scientific">Noviluteimonas lactosilytica</name>
    <dbReference type="NCBI Taxonomy" id="2888523"/>
    <lineage>
        <taxon>Bacteria</taxon>
        <taxon>Pseudomonadati</taxon>
        <taxon>Pseudomonadota</taxon>
        <taxon>Gammaproteobacteria</taxon>
        <taxon>Lysobacterales</taxon>
        <taxon>Lysobacteraceae</taxon>
        <taxon>Noviluteimonas</taxon>
    </lineage>
</organism>
<dbReference type="RefSeq" id="WP_230525841.1">
    <property type="nucleotide sequence ID" value="NZ_JAJGAK010000001.1"/>
</dbReference>
<evidence type="ECO:0000313" key="2">
    <source>
        <dbReference type="Proteomes" id="UP001165293"/>
    </source>
</evidence>
<gene>
    <name evidence="1" type="ORF">LK996_03935</name>
</gene>
<dbReference type="Pfam" id="PF02917">
    <property type="entry name" value="Pertussis_S1"/>
    <property type="match status" value="1"/>
</dbReference>
<sequence>MRRHRRDPGQAVRNAEIVMRLVLSSWAAAAVAMLLCAFPAFADPILIVYRADTRPPDTVFASGFSGRGANMDVLAHTLGGSCEETNLLRASQWVSMSAMSEEALGFANLLLVDRPYGEEHRVWMYAIRPDLNYFVVPSMLTQVAEAGDAGLHGYTPQHADIIDQLLRTTLLAVEAEVLTHHVASTNIINARPVWLDDDGQVQVGAAQPNPNYVDMDTTAVTNVGNLNAFVPPASIRLDLLDDNGASSGSGSEDDQCSMTCDGATTASSFSVAQTAIVSKACNVPKRASPAVLDIILGY</sequence>
<protein>
    <submittedName>
        <fullName evidence="1">Uncharacterized protein</fullName>
    </submittedName>
</protein>